<dbReference type="GO" id="GO:0005737">
    <property type="term" value="C:cytoplasm"/>
    <property type="evidence" value="ECO:0007669"/>
    <property type="project" value="UniProtKB-SubCell"/>
</dbReference>
<dbReference type="Gene3D" id="1.10.286.20">
    <property type="match status" value="1"/>
</dbReference>
<protein>
    <recommendedName>
        <fullName evidence="2 5">Elongation factor Ts</fullName>
        <shortName evidence="5">EF-Ts</shortName>
    </recommendedName>
</protein>
<dbReference type="STRING" id="1499967.U27_03292"/>
<evidence type="ECO:0000313" key="9">
    <source>
        <dbReference type="EMBL" id="GAK56330.1"/>
    </source>
</evidence>
<evidence type="ECO:0000256" key="7">
    <source>
        <dbReference type="RuleBase" id="RU000643"/>
    </source>
</evidence>
<dbReference type="EMBL" id="DF820464">
    <property type="protein sequence ID" value="GAK56330.1"/>
    <property type="molecule type" value="Genomic_DNA"/>
</dbReference>
<accession>A0A081BVH5</accession>
<dbReference type="AlphaFoldDB" id="A0A081BVH5"/>
<dbReference type="PROSITE" id="PS01126">
    <property type="entry name" value="EF_TS_1"/>
    <property type="match status" value="1"/>
</dbReference>
<dbReference type="InterPro" id="IPR036402">
    <property type="entry name" value="EF-Ts_dimer_sf"/>
</dbReference>
<dbReference type="HOGENOM" id="CLU_047155_1_1_0"/>
<dbReference type="Proteomes" id="UP000030661">
    <property type="component" value="Unassembled WGS sequence"/>
</dbReference>
<dbReference type="SUPFAM" id="SSF46934">
    <property type="entry name" value="UBA-like"/>
    <property type="match status" value="1"/>
</dbReference>
<keyword evidence="5" id="KW-0963">Cytoplasm</keyword>
<dbReference type="Gene3D" id="3.30.479.20">
    <property type="entry name" value="Elongation factor Ts, dimerisation domain"/>
    <property type="match status" value="1"/>
</dbReference>
<dbReference type="Pfam" id="PF00889">
    <property type="entry name" value="EF_TS"/>
    <property type="match status" value="1"/>
</dbReference>
<dbReference type="eggNOG" id="COG0264">
    <property type="taxonomic scope" value="Bacteria"/>
</dbReference>
<dbReference type="PANTHER" id="PTHR11741">
    <property type="entry name" value="ELONGATION FACTOR TS"/>
    <property type="match status" value="1"/>
</dbReference>
<comment type="subcellular location">
    <subcellularLocation>
        <location evidence="5 7">Cytoplasm</location>
    </subcellularLocation>
</comment>
<keyword evidence="10" id="KW-1185">Reference proteome</keyword>
<evidence type="ECO:0000259" key="8">
    <source>
        <dbReference type="Pfam" id="PF00889"/>
    </source>
</evidence>
<evidence type="ECO:0000313" key="10">
    <source>
        <dbReference type="Proteomes" id="UP000030661"/>
    </source>
</evidence>
<dbReference type="Gene3D" id="1.10.8.10">
    <property type="entry name" value="DNA helicase RuvA subunit, C-terminal domain"/>
    <property type="match status" value="1"/>
</dbReference>
<comment type="similarity">
    <text evidence="1 5 6">Belongs to the EF-Ts family.</text>
</comment>
<dbReference type="InterPro" id="IPR018101">
    <property type="entry name" value="Transl_elong_Ts_CS"/>
</dbReference>
<evidence type="ECO:0000256" key="4">
    <source>
        <dbReference type="ARBA" id="ARBA00022917"/>
    </source>
</evidence>
<dbReference type="FunFam" id="1.10.286.20:FF:000001">
    <property type="entry name" value="Elongation factor Ts"/>
    <property type="match status" value="1"/>
</dbReference>
<dbReference type="InterPro" id="IPR014039">
    <property type="entry name" value="Transl_elong_EFTs/EF1B_dimer"/>
</dbReference>
<dbReference type="FunFam" id="1.10.8.10:FF:000001">
    <property type="entry name" value="Elongation factor Ts"/>
    <property type="match status" value="1"/>
</dbReference>
<evidence type="ECO:0000256" key="1">
    <source>
        <dbReference type="ARBA" id="ARBA00005532"/>
    </source>
</evidence>
<feature type="domain" description="Translation elongation factor EFTs/EF1B dimerisation" evidence="8">
    <location>
        <begin position="47"/>
        <end position="197"/>
    </location>
</feature>
<evidence type="ECO:0000256" key="3">
    <source>
        <dbReference type="ARBA" id="ARBA00022768"/>
    </source>
</evidence>
<dbReference type="GO" id="GO:0003746">
    <property type="term" value="F:translation elongation factor activity"/>
    <property type="evidence" value="ECO:0007669"/>
    <property type="project" value="UniProtKB-UniRule"/>
</dbReference>
<dbReference type="InterPro" id="IPR001816">
    <property type="entry name" value="Transl_elong_EFTs/EF1B"/>
</dbReference>
<dbReference type="NCBIfam" id="TIGR00116">
    <property type="entry name" value="tsf"/>
    <property type="match status" value="2"/>
</dbReference>
<proteinExistence type="inferred from homology"/>
<dbReference type="CDD" id="cd14275">
    <property type="entry name" value="UBA_EF-Ts"/>
    <property type="match status" value="1"/>
</dbReference>
<feature type="region of interest" description="Involved in Mg(2+) ion dislocation from EF-Tu" evidence="5">
    <location>
        <begin position="81"/>
        <end position="84"/>
    </location>
</feature>
<dbReference type="PROSITE" id="PS01127">
    <property type="entry name" value="EF_TS_2"/>
    <property type="match status" value="1"/>
</dbReference>
<evidence type="ECO:0000256" key="5">
    <source>
        <dbReference type="HAMAP-Rule" id="MF_00050"/>
    </source>
</evidence>
<dbReference type="InterPro" id="IPR009060">
    <property type="entry name" value="UBA-like_sf"/>
</dbReference>
<comment type="function">
    <text evidence="5 6">Associates with the EF-Tu.GDP complex and induces the exchange of GDP to GTP. It remains bound to the aminoacyl-tRNA.EF-Tu.GTP complex up to the GTP hydrolysis stage on the ribosome.</text>
</comment>
<evidence type="ECO:0000256" key="2">
    <source>
        <dbReference type="ARBA" id="ARBA00016956"/>
    </source>
</evidence>
<reference evidence="9" key="1">
    <citation type="journal article" date="2015" name="PeerJ">
        <title>First genomic representation of candidate bacterial phylum KSB3 points to enhanced environmental sensing as a trigger of wastewater bulking.</title>
        <authorList>
            <person name="Sekiguchi Y."/>
            <person name="Ohashi A."/>
            <person name="Parks D.H."/>
            <person name="Yamauchi T."/>
            <person name="Tyson G.W."/>
            <person name="Hugenholtz P."/>
        </authorList>
    </citation>
    <scope>NUCLEOTIDE SEQUENCE [LARGE SCALE GENOMIC DNA]</scope>
</reference>
<gene>
    <name evidence="5" type="primary">tsf</name>
    <name evidence="9" type="ORF">U27_03292</name>
</gene>
<keyword evidence="4 5" id="KW-0648">Protein biosynthesis</keyword>
<name>A0A081BVH5_VECG1</name>
<evidence type="ECO:0000256" key="6">
    <source>
        <dbReference type="RuleBase" id="RU000642"/>
    </source>
</evidence>
<sequence length="219" mass="24275">MAITAQMVQELREKTGAGIMDCKRALTETEGDLEKAIEALRKKGLAAAAKKSGRITSEGTIASYIHTGGKIGVLVEVNCETDFVARTNQFQQLVKDISMQIAAANPLYVKDEEVPESVLAKEREIYRAQFSNSGKPEKVIENIVEGKVKTYLKEVCLYNQPFVKDAEKTVQQLVSETIAQLGENINIRRFARFVLGEGIEKKEKDLAQEVAAQRQAVNQ</sequence>
<dbReference type="HAMAP" id="MF_00050">
    <property type="entry name" value="EF_Ts"/>
    <property type="match status" value="1"/>
</dbReference>
<keyword evidence="3 5" id="KW-0251">Elongation factor</keyword>
<dbReference type="SUPFAM" id="SSF54713">
    <property type="entry name" value="Elongation factor Ts (EF-Ts), dimerisation domain"/>
    <property type="match status" value="1"/>
</dbReference>
<organism evidence="9">
    <name type="scientific">Vecturithrix granuli</name>
    <dbReference type="NCBI Taxonomy" id="1499967"/>
    <lineage>
        <taxon>Bacteria</taxon>
        <taxon>Candidatus Moduliflexota</taxon>
        <taxon>Candidatus Vecturitrichia</taxon>
        <taxon>Candidatus Vecturitrichales</taxon>
        <taxon>Candidatus Vecturitrichaceae</taxon>
        <taxon>Candidatus Vecturithrix</taxon>
    </lineage>
</organism>
<dbReference type="PANTHER" id="PTHR11741:SF0">
    <property type="entry name" value="ELONGATION FACTOR TS, MITOCHONDRIAL"/>
    <property type="match status" value="1"/>
</dbReference>